<keyword evidence="3 4" id="KW-0408">Iron</keyword>
<dbReference type="InterPro" id="IPR000898">
    <property type="entry name" value="Indolamine_dOase"/>
</dbReference>
<feature type="compositionally biased region" description="Low complexity" evidence="5">
    <location>
        <begin position="10"/>
        <end position="27"/>
    </location>
</feature>
<feature type="region of interest" description="Disordered" evidence="5">
    <location>
        <begin position="478"/>
        <end position="529"/>
    </location>
</feature>
<dbReference type="STRING" id="5353.A0A1Q3ERJ9"/>
<reference evidence="6 7" key="2">
    <citation type="submission" date="2017-02" db="EMBL/GenBank/DDBJ databases">
        <title>A genome survey and senescence transcriptome analysis in Lentinula edodes.</title>
        <authorList>
            <person name="Sakamoto Y."/>
            <person name="Nakade K."/>
            <person name="Sato S."/>
            <person name="Yoshida Y."/>
            <person name="Miyazaki K."/>
            <person name="Natsume S."/>
            <person name="Konno N."/>
        </authorList>
    </citation>
    <scope>NUCLEOTIDE SEQUENCE [LARGE SCALE GENOMIC DNA]</scope>
    <source>
        <strain evidence="6 7">NBRC 111202</strain>
    </source>
</reference>
<keyword evidence="6" id="KW-0223">Dioxygenase</keyword>
<accession>A0A1Q3ERJ9</accession>
<dbReference type="EMBL" id="BDGU01001335">
    <property type="protein sequence ID" value="GAW09831.1"/>
    <property type="molecule type" value="Genomic_DNA"/>
</dbReference>
<evidence type="ECO:0000313" key="6">
    <source>
        <dbReference type="EMBL" id="GAW09831.1"/>
    </source>
</evidence>
<evidence type="ECO:0000313" key="7">
    <source>
        <dbReference type="Proteomes" id="UP000188533"/>
    </source>
</evidence>
<dbReference type="AlphaFoldDB" id="A0A1Q3ERJ9"/>
<dbReference type="Proteomes" id="UP000188533">
    <property type="component" value="Unassembled WGS sequence"/>
</dbReference>
<comment type="caution">
    <text evidence="6">The sequence shown here is derived from an EMBL/GenBank/DDBJ whole genome shotgun (WGS) entry which is preliminary data.</text>
</comment>
<dbReference type="Gene3D" id="1.20.58.480">
    <property type="match status" value="1"/>
</dbReference>
<dbReference type="InterPro" id="IPR037217">
    <property type="entry name" value="Trp/Indoleamine_2_3_dOase-like"/>
</dbReference>
<dbReference type="GO" id="GO:0020037">
    <property type="term" value="F:heme binding"/>
    <property type="evidence" value="ECO:0007669"/>
    <property type="project" value="InterPro"/>
</dbReference>
<feature type="compositionally biased region" description="Polar residues" evidence="5">
    <location>
        <begin position="36"/>
        <end position="53"/>
    </location>
</feature>
<evidence type="ECO:0000256" key="2">
    <source>
        <dbReference type="ARBA" id="ARBA00022723"/>
    </source>
</evidence>
<dbReference type="PANTHER" id="PTHR28657">
    <property type="entry name" value="INDOLEAMINE 2,3-DIOXYGENASE"/>
    <property type="match status" value="1"/>
</dbReference>
<keyword evidence="6" id="KW-0560">Oxidoreductase</keyword>
<feature type="region of interest" description="Disordered" evidence="5">
    <location>
        <begin position="1"/>
        <end position="53"/>
    </location>
</feature>
<name>A0A1Q3ERJ9_LENED</name>
<keyword evidence="2 4" id="KW-0479">Metal-binding</keyword>
<protein>
    <submittedName>
        <fullName evidence="6">Indoleamine-dioxygenase</fullName>
    </submittedName>
</protein>
<evidence type="ECO:0000256" key="1">
    <source>
        <dbReference type="ARBA" id="ARBA00007119"/>
    </source>
</evidence>
<evidence type="ECO:0000256" key="3">
    <source>
        <dbReference type="ARBA" id="ARBA00023004"/>
    </source>
</evidence>
<evidence type="ECO:0000256" key="4">
    <source>
        <dbReference type="PIRSR" id="PIRSR600898-1"/>
    </source>
</evidence>
<dbReference type="GO" id="GO:0005737">
    <property type="term" value="C:cytoplasm"/>
    <property type="evidence" value="ECO:0007669"/>
    <property type="project" value="TreeGrafter"/>
</dbReference>
<sequence length="550" mass="60929">MDASTPPMDSFTDNNTPTTTTSSMNNTLFPLPPTHFLSQPRPSGIASPSSSNRVVVDTTTLAAHDFDVDPRTGFMPPHPPIARLGGVGGENGAHGENGEYGKYGMYEAWEGILDEACAGAFRLGRDIGTETGGKEERWRGRVRELPILCITPLLDSEPHLRRAHHVLAWILHFYIHTHESGTEEVRIPPPITLPLLRVSREMHLPPLLTYSDDVLYNWGLNPQNSSLRTLTSFTSTASESHFYLTSARIELIGVRALGLMQDSLDELFVGDDIARTRITGFLGELAGVVGEMEGELGRMYGGCDVWVFYQYIRPWFQGESEEKRWVFEGIEMDPELEYPKELGGPSAGQSSLIHALDIFLGVHHTSDTDPDSSFLSRMQLYMPRHHRNFLSHLREQSRRRSLRAWVLESVANAEGEANTPLLNANTPLLNANTPLLNANTPLLSAYNSAVTALKKFRDAHIVLVARYIIGPAARVKTRGDSQSLGEGSYSKIKGEGEMKGEGEAKEEGEDEEETKGEEKDREALKGTGGTHLARFLKSVRDNTRDAVIQI</sequence>
<comment type="similarity">
    <text evidence="1">Belongs to the indoleamine 2,3-dioxygenase family.</text>
</comment>
<dbReference type="GO" id="GO:0034354">
    <property type="term" value="P:'de novo' NAD+ biosynthetic process from L-tryptophan"/>
    <property type="evidence" value="ECO:0007669"/>
    <property type="project" value="TreeGrafter"/>
</dbReference>
<proteinExistence type="inferred from homology"/>
<feature type="compositionally biased region" description="Basic and acidic residues" evidence="5">
    <location>
        <begin position="492"/>
        <end position="505"/>
    </location>
</feature>
<dbReference type="GO" id="GO:0019441">
    <property type="term" value="P:L-tryptophan catabolic process to kynurenine"/>
    <property type="evidence" value="ECO:0007669"/>
    <property type="project" value="InterPro"/>
</dbReference>
<gene>
    <name evidence="6" type="ORF">LENED_012028</name>
</gene>
<dbReference type="GO" id="GO:0046872">
    <property type="term" value="F:metal ion binding"/>
    <property type="evidence" value="ECO:0007669"/>
    <property type="project" value="UniProtKB-KW"/>
</dbReference>
<dbReference type="PANTHER" id="PTHR28657:SF5">
    <property type="entry name" value="INDOLEAMINE 2,3-DIOXYGENASE"/>
    <property type="match status" value="1"/>
</dbReference>
<feature type="compositionally biased region" description="Acidic residues" evidence="5">
    <location>
        <begin position="506"/>
        <end position="515"/>
    </location>
</feature>
<feature type="binding site" description="proximal binding residue" evidence="4">
    <location>
        <position position="460"/>
    </location>
    <ligand>
        <name>heme b</name>
        <dbReference type="ChEBI" id="CHEBI:60344"/>
    </ligand>
    <ligandPart>
        <name>Fe</name>
        <dbReference type="ChEBI" id="CHEBI:18248"/>
    </ligandPart>
</feature>
<dbReference type="GO" id="GO:0033754">
    <property type="term" value="F:indoleamine 2,3-dioxygenase activity"/>
    <property type="evidence" value="ECO:0007669"/>
    <property type="project" value="TreeGrafter"/>
</dbReference>
<reference evidence="6 7" key="1">
    <citation type="submission" date="2016-08" db="EMBL/GenBank/DDBJ databases">
        <authorList>
            <consortium name="Lentinula edodes genome sequencing consortium"/>
            <person name="Sakamoto Y."/>
            <person name="Nakade K."/>
            <person name="Sato S."/>
            <person name="Yoshida Y."/>
            <person name="Miyazaki K."/>
            <person name="Natsume S."/>
            <person name="Konno N."/>
        </authorList>
    </citation>
    <scope>NUCLEOTIDE SEQUENCE [LARGE SCALE GENOMIC DNA]</scope>
    <source>
        <strain evidence="6 7">NBRC 111202</strain>
    </source>
</reference>
<dbReference type="SUPFAM" id="SSF140959">
    <property type="entry name" value="Indolic compounds 2,3-dioxygenase-like"/>
    <property type="match status" value="1"/>
</dbReference>
<dbReference type="Pfam" id="PF01231">
    <property type="entry name" value="IDO"/>
    <property type="match status" value="1"/>
</dbReference>
<keyword evidence="4" id="KW-0349">Heme</keyword>
<keyword evidence="7" id="KW-1185">Reference proteome</keyword>
<evidence type="ECO:0000256" key="5">
    <source>
        <dbReference type="SAM" id="MobiDB-lite"/>
    </source>
</evidence>
<organism evidence="6 7">
    <name type="scientific">Lentinula edodes</name>
    <name type="common">Shiitake mushroom</name>
    <name type="synonym">Lentinus edodes</name>
    <dbReference type="NCBI Taxonomy" id="5353"/>
    <lineage>
        <taxon>Eukaryota</taxon>
        <taxon>Fungi</taxon>
        <taxon>Dikarya</taxon>
        <taxon>Basidiomycota</taxon>
        <taxon>Agaricomycotina</taxon>
        <taxon>Agaricomycetes</taxon>
        <taxon>Agaricomycetidae</taxon>
        <taxon>Agaricales</taxon>
        <taxon>Marasmiineae</taxon>
        <taxon>Omphalotaceae</taxon>
        <taxon>Lentinula</taxon>
    </lineage>
</organism>